<evidence type="ECO:0000256" key="1">
    <source>
        <dbReference type="ARBA" id="ARBA00022722"/>
    </source>
</evidence>
<evidence type="ECO:0000256" key="2">
    <source>
        <dbReference type="ARBA" id="ARBA00022723"/>
    </source>
</evidence>
<evidence type="ECO:0000256" key="3">
    <source>
        <dbReference type="ARBA" id="ARBA00022759"/>
    </source>
</evidence>
<dbReference type="PANTHER" id="PTHR33146">
    <property type="entry name" value="ENDONUCLEASE 4"/>
    <property type="match status" value="1"/>
</dbReference>
<keyword evidence="8" id="KW-1185">Reference proteome</keyword>
<name>A0ABQ1N0Q8_9BACT</name>
<dbReference type="EMBL" id="BMEC01000015">
    <property type="protein sequence ID" value="GGC50758.1"/>
    <property type="molecule type" value="Genomic_DNA"/>
</dbReference>
<accession>A0ABQ1N0Q8</accession>
<evidence type="ECO:0000313" key="8">
    <source>
        <dbReference type="Proteomes" id="UP000636010"/>
    </source>
</evidence>
<comment type="caution">
    <text evidence="7">The sequence shown here is derived from an EMBL/GenBank/DDBJ whole genome shotgun (WGS) entry which is preliminary data.</text>
</comment>
<dbReference type="InterPro" id="IPR008947">
    <property type="entry name" value="PLipase_C/P1_nuclease_dom_sf"/>
</dbReference>
<evidence type="ECO:0000256" key="5">
    <source>
        <dbReference type="ARBA" id="ARBA00023157"/>
    </source>
</evidence>
<dbReference type="SUPFAM" id="SSF48537">
    <property type="entry name" value="Phospholipase C/P1 nuclease"/>
    <property type="match status" value="1"/>
</dbReference>
<protein>
    <submittedName>
        <fullName evidence="7">Endonuclease</fullName>
    </submittedName>
</protein>
<keyword evidence="6" id="KW-0325">Glycoprotein</keyword>
<dbReference type="RefSeq" id="WP_229712675.1">
    <property type="nucleotide sequence ID" value="NZ_BAABHU010000015.1"/>
</dbReference>
<evidence type="ECO:0000313" key="7">
    <source>
        <dbReference type="EMBL" id="GGC50758.1"/>
    </source>
</evidence>
<dbReference type="InterPro" id="IPR003154">
    <property type="entry name" value="S1/P1nuclease"/>
</dbReference>
<evidence type="ECO:0000256" key="6">
    <source>
        <dbReference type="ARBA" id="ARBA00023180"/>
    </source>
</evidence>
<dbReference type="Gene3D" id="1.10.575.10">
    <property type="entry name" value="P1 Nuclease"/>
    <property type="match status" value="1"/>
</dbReference>
<keyword evidence="2" id="KW-0479">Metal-binding</keyword>
<sequence length="257" mass="29537">MRIKLISTILLMIFLVPQAFSWGQTGHRAVGEVASFYLSKKAQRKINTVLQGESLAIASVWMDEIKSDDAYDHTHDWHWTEIPDGMTYEEAKKNPNGDIIMTIERLIKELKAGGLDPKTEQEHLKMLLHLVGDIHQPCHVGNGEDQGSNQIKVKWFGKNSNLHKVWDSEMIDGKQLSYTELANAVNNISTKEQIEKWQKDPLEQWIIEVIALRPQVYDFSDDGNLRYEYAYKNWDTVQQQLLKAGVRLAEVLNDIYG</sequence>
<keyword evidence="1" id="KW-0540">Nuclease</keyword>
<dbReference type="Proteomes" id="UP000636010">
    <property type="component" value="Unassembled WGS sequence"/>
</dbReference>
<proteinExistence type="predicted"/>
<reference evidence="8" key="1">
    <citation type="journal article" date="2019" name="Int. J. Syst. Evol. Microbiol.">
        <title>The Global Catalogue of Microorganisms (GCM) 10K type strain sequencing project: providing services to taxonomists for standard genome sequencing and annotation.</title>
        <authorList>
            <consortium name="The Broad Institute Genomics Platform"/>
            <consortium name="The Broad Institute Genome Sequencing Center for Infectious Disease"/>
            <person name="Wu L."/>
            <person name="Ma J."/>
        </authorList>
    </citation>
    <scope>NUCLEOTIDE SEQUENCE [LARGE SCALE GENOMIC DNA]</scope>
    <source>
        <strain evidence="8">CGMCC 1.10832</strain>
    </source>
</reference>
<dbReference type="CDD" id="cd11010">
    <property type="entry name" value="S1-P1_nuclease"/>
    <property type="match status" value="1"/>
</dbReference>
<dbReference type="GO" id="GO:0004519">
    <property type="term" value="F:endonuclease activity"/>
    <property type="evidence" value="ECO:0007669"/>
    <property type="project" value="UniProtKB-KW"/>
</dbReference>
<evidence type="ECO:0000256" key="4">
    <source>
        <dbReference type="ARBA" id="ARBA00022801"/>
    </source>
</evidence>
<dbReference type="Pfam" id="PF02265">
    <property type="entry name" value="S1-P1_nuclease"/>
    <property type="match status" value="1"/>
</dbReference>
<keyword evidence="3 7" id="KW-0255">Endonuclease</keyword>
<organism evidence="7 8">
    <name type="scientific">Marivirga lumbricoides</name>
    <dbReference type="NCBI Taxonomy" id="1046115"/>
    <lineage>
        <taxon>Bacteria</taxon>
        <taxon>Pseudomonadati</taxon>
        <taxon>Bacteroidota</taxon>
        <taxon>Cytophagia</taxon>
        <taxon>Cytophagales</taxon>
        <taxon>Marivirgaceae</taxon>
        <taxon>Marivirga</taxon>
    </lineage>
</organism>
<keyword evidence="4" id="KW-0378">Hydrolase</keyword>
<dbReference type="PANTHER" id="PTHR33146:SF26">
    <property type="entry name" value="ENDONUCLEASE 4"/>
    <property type="match status" value="1"/>
</dbReference>
<gene>
    <name evidence="7" type="ORF">GCM10011506_40600</name>
</gene>
<keyword evidence="5" id="KW-1015">Disulfide bond</keyword>